<name>A0A146KGI4_9EUKA</name>
<proteinExistence type="predicted"/>
<dbReference type="AlphaFoldDB" id="A0A146KGI4"/>
<feature type="non-terminal residue" evidence="1">
    <location>
        <position position="834"/>
    </location>
</feature>
<accession>A0A146KGI4</accession>
<protein>
    <submittedName>
        <fullName evidence="1">Uncharacterized protein</fullName>
    </submittedName>
</protein>
<gene>
    <name evidence="1" type="ORF">TPC1_10975</name>
</gene>
<reference evidence="1" key="1">
    <citation type="submission" date="2015-07" db="EMBL/GenBank/DDBJ databases">
        <title>Adaptation to a free-living lifestyle via gene acquisitions in the diplomonad Trepomonas sp. PC1.</title>
        <authorList>
            <person name="Xu F."/>
            <person name="Jerlstrom-Hultqvist J."/>
            <person name="Kolisko M."/>
            <person name="Simpson A.G.B."/>
            <person name="Roger A.J."/>
            <person name="Svard S.G."/>
            <person name="Andersson J.O."/>
        </authorList>
    </citation>
    <scope>NUCLEOTIDE SEQUENCE</scope>
    <source>
        <strain evidence="1">PC1</strain>
    </source>
</reference>
<dbReference type="SUPFAM" id="SSF50978">
    <property type="entry name" value="WD40 repeat-like"/>
    <property type="match status" value="1"/>
</dbReference>
<dbReference type="EMBL" id="GDID01000726">
    <property type="protein sequence ID" value="JAP95880.1"/>
    <property type="molecule type" value="Transcribed_RNA"/>
</dbReference>
<sequence>FIFAYPINDFSDTIQEEIVVQLNNQLSSDAKKPLTKQFPKTWIEAMANQRNAQTSFNKNIMADGVVYRQLQMPYNSQSAQNIFNQTLKLLQTFDQSLSNIDVSNLSQHIDQLNNLLYVDQSCQLCRNLVVRKSLLAKCAASNKLKTQQMPSTFIYQPTRDYQPLVISDTKKKSKNLIGVDTDRLQITPIQFQTFFKQYAQQMASPFPYLDQMTTCSSSAGFIFSHPQLLRSIYRICYPQTDMLLQLMFLTPVVANNSCSSVQNLQKYNNEFVQFNLVQENALVQRFLENKSQVQMQMKQFDKSPAMQSVKMKVSSYDLLKQEEVYIQADKIAQTQPQTVKKLFYEQFQYLESINQLQSRKVIDQAQMISSFQCNQQVKLLKIHPTLPFVASLTESGIQIQHIEKKLTTNLIDYDLIYDVSASQFQENLVKHQHIDCYSQQSQLSTMQSLFKEHAPTMQNLYYSYLQDRDLEATDCCICQSIKEQNQFNGNIRNYDLYDLMCRKAMDATRKYISDQDLTEFFAQDTTPSQSYPKYLKNLLKIPQIQVNQIDFLNTYSTFHLLAVSCQDATVRIFQNPFDFNCTRRTHSFQIFSSHIEPKFDFQQAFPVFDSLRRIQHGQQQIIQDWAKSELFQTYIQNKLSFCLSENEYEPFNPPQKQFLSSFQQSSALFAQNDKYKLYNFETEKYQTFGFQPQSTIQSIDIQGNQLAIGEQNGMISVIDTRCNEISYQFEIQQPVEQLEIQTEQLYFFSKDIGFGTMNKKQFTNSIKVESGGIPVIKNGIGYSCQNRGTISVSNLQANNREQKSLKVDRFQNISFRDDGNLFACSDGQQIKVYC</sequence>
<evidence type="ECO:0000313" key="1">
    <source>
        <dbReference type="EMBL" id="JAP95880.1"/>
    </source>
</evidence>
<dbReference type="InterPro" id="IPR036322">
    <property type="entry name" value="WD40_repeat_dom_sf"/>
</dbReference>
<organism evidence="1">
    <name type="scientific">Trepomonas sp. PC1</name>
    <dbReference type="NCBI Taxonomy" id="1076344"/>
    <lineage>
        <taxon>Eukaryota</taxon>
        <taxon>Metamonada</taxon>
        <taxon>Diplomonadida</taxon>
        <taxon>Hexamitidae</taxon>
        <taxon>Hexamitinae</taxon>
        <taxon>Trepomonas</taxon>
    </lineage>
</organism>
<feature type="non-terminal residue" evidence="1">
    <location>
        <position position="1"/>
    </location>
</feature>